<dbReference type="EMBL" id="JBBKZT010000024">
    <property type="protein sequence ID" value="MEJ8851542.1"/>
    <property type="molecule type" value="Genomic_DNA"/>
</dbReference>
<evidence type="ECO:0000259" key="1">
    <source>
        <dbReference type="Pfam" id="PF13280"/>
    </source>
</evidence>
<comment type="caution">
    <text evidence="3">The sequence shown here is derived from an EMBL/GenBank/DDBJ whole genome shotgun (WGS) entry which is preliminary data.</text>
</comment>
<accession>A0ABU8WYG0</accession>
<proteinExistence type="predicted"/>
<dbReference type="PANTHER" id="PTHR34580">
    <property type="match status" value="1"/>
</dbReference>
<evidence type="ECO:0000313" key="4">
    <source>
        <dbReference type="Proteomes" id="UP001385892"/>
    </source>
</evidence>
<feature type="domain" description="WYL" evidence="1">
    <location>
        <begin position="99"/>
        <end position="166"/>
    </location>
</feature>
<dbReference type="InterPro" id="IPR057727">
    <property type="entry name" value="WCX_dom"/>
</dbReference>
<dbReference type="Pfam" id="PF25583">
    <property type="entry name" value="WCX"/>
    <property type="match status" value="1"/>
</dbReference>
<protein>
    <submittedName>
        <fullName evidence="3">WYL domain-containing protein</fullName>
    </submittedName>
</protein>
<evidence type="ECO:0000259" key="2">
    <source>
        <dbReference type="Pfam" id="PF25583"/>
    </source>
</evidence>
<reference evidence="3 4" key="1">
    <citation type="submission" date="2024-03" db="EMBL/GenBank/DDBJ databases">
        <title>Novel species of the genus Variovorax.</title>
        <authorList>
            <person name="Liu Q."/>
            <person name="Xin Y.-H."/>
        </authorList>
    </citation>
    <scope>NUCLEOTIDE SEQUENCE [LARGE SCALE GENOMIC DNA]</scope>
    <source>
        <strain evidence="3 4">KACC 18900</strain>
    </source>
</reference>
<dbReference type="Proteomes" id="UP001385892">
    <property type="component" value="Unassembled WGS sequence"/>
</dbReference>
<keyword evidence="4" id="KW-1185">Reference proteome</keyword>
<dbReference type="InterPro" id="IPR026881">
    <property type="entry name" value="WYL_dom"/>
</dbReference>
<feature type="domain" description="WCX" evidence="2">
    <location>
        <begin position="196"/>
        <end position="271"/>
    </location>
</feature>
<dbReference type="PANTHER" id="PTHR34580:SF1">
    <property type="entry name" value="PROTEIN PAFC"/>
    <property type="match status" value="1"/>
</dbReference>
<organism evidence="3 4">
    <name type="scientific">Variovorax rhizosphaerae</name>
    <dbReference type="NCBI Taxonomy" id="1836200"/>
    <lineage>
        <taxon>Bacteria</taxon>
        <taxon>Pseudomonadati</taxon>
        <taxon>Pseudomonadota</taxon>
        <taxon>Betaproteobacteria</taxon>
        <taxon>Burkholderiales</taxon>
        <taxon>Comamonadaceae</taxon>
        <taxon>Variovorax</taxon>
    </lineage>
</organism>
<dbReference type="RefSeq" id="WP_340347204.1">
    <property type="nucleotide sequence ID" value="NZ_JBBKZT010000024.1"/>
</dbReference>
<sequence>MFPITHGLSAPYDWHWMKGGAFGLLGLSITDALSLHLLERYLQPILPDAVRLQLKPAFELAAAKLAVQKASNPIGDWPGKVAVVNTGLTVIPAPIDAAALRVVQEALLASEQVEVDYLRPEADAPKVQALHPLGLVLCGPATYLVATAFRHVAPRLYAMHRVRAARRLHVPAKSPSGFSLQAYIDEGGLQFGDGRRIRFRAWISRQLGAVMADARLDADQQLEPAEGGYVLRATLPYSWKLRWWILSKSGDIEVLAPSELRTEIGKLLAAASKRYAD</sequence>
<evidence type="ECO:0000313" key="3">
    <source>
        <dbReference type="EMBL" id="MEJ8851542.1"/>
    </source>
</evidence>
<dbReference type="Pfam" id="PF13280">
    <property type="entry name" value="WYL"/>
    <property type="match status" value="1"/>
</dbReference>
<name>A0ABU8WYG0_9BURK</name>
<dbReference type="InterPro" id="IPR051534">
    <property type="entry name" value="CBASS_pafABC_assoc_protein"/>
</dbReference>
<dbReference type="PROSITE" id="PS52050">
    <property type="entry name" value="WYL"/>
    <property type="match status" value="1"/>
</dbReference>
<gene>
    <name evidence="3" type="ORF">WKW82_33230</name>
</gene>